<dbReference type="PROSITE" id="PS50172">
    <property type="entry name" value="BRCT"/>
    <property type="match status" value="1"/>
</dbReference>
<evidence type="ECO:0000256" key="6">
    <source>
        <dbReference type="ARBA" id="ARBA00022833"/>
    </source>
</evidence>
<evidence type="ECO:0000256" key="4">
    <source>
        <dbReference type="ARBA" id="ARBA00022763"/>
    </source>
</evidence>
<evidence type="ECO:0000256" key="9">
    <source>
        <dbReference type="SAM" id="MobiDB-lite"/>
    </source>
</evidence>
<dbReference type="Gene3D" id="3.30.40.10">
    <property type="entry name" value="Zinc/RING finger domain, C3HC4 (zinc finger)"/>
    <property type="match status" value="1"/>
</dbReference>
<evidence type="ECO:0000259" key="11">
    <source>
        <dbReference type="PROSITE" id="PS51805"/>
    </source>
</evidence>
<dbReference type="SMART" id="SM00292">
    <property type="entry name" value="BRCT"/>
    <property type="match status" value="2"/>
</dbReference>
<dbReference type="InterPro" id="IPR031099">
    <property type="entry name" value="BRCA1-associated"/>
</dbReference>
<dbReference type="AlphaFoldDB" id="A0A8I6WPD1"/>
<evidence type="ECO:0000256" key="1">
    <source>
        <dbReference type="ARBA" id="ARBA00004123"/>
    </source>
</evidence>
<feature type="compositionally biased region" description="Basic residues" evidence="9">
    <location>
        <begin position="107"/>
        <end position="118"/>
    </location>
</feature>
<evidence type="ECO:0000256" key="2">
    <source>
        <dbReference type="ARBA" id="ARBA00022723"/>
    </source>
</evidence>
<dbReference type="Pfam" id="PF00533">
    <property type="entry name" value="BRCT"/>
    <property type="match status" value="1"/>
</dbReference>
<evidence type="ECO:0000256" key="5">
    <source>
        <dbReference type="ARBA" id="ARBA00022771"/>
    </source>
</evidence>
<feature type="compositionally biased region" description="Polar residues" evidence="9">
    <location>
        <begin position="415"/>
        <end position="431"/>
    </location>
</feature>
<keyword evidence="3" id="KW-0677">Repeat</keyword>
<reference evidence="12" key="3">
    <citation type="submission" date="2022-01" db="UniProtKB">
        <authorList>
            <consortium name="EnsemblPlants"/>
        </authorList>
    </citation>
    <scope>IDENTIFICATION</scope>
    <source>
        <strain evidence="12">subsp. vulgare</strain>
    </source>
</reference>
<keyword evidence="7" id="KW-0234">DNA repair</keyword>
<protein>
    <submittedName>
        <fullName evidence="12">Uncharacterized protein</fullName>
    </submittedName>
</protein>
<dbReference type="InterPro" id="IPR001357">
    <property type="entry name" value="BRCT_dom"/>
</dbReference>
<dbReference type="Pfam" id="PF13771">
    <property type="entry name" value="zf-HC5HC2H"/>
    <property type="match status" value="1"/>
</dbReference>
<dbReference type="GO" id="GO:0045944">
    <property type="term" value="P:positive regulation of transcription by RNA polymerase II"/>
    <property type="evidence" value="ECO:0000318"/>
    <property type="project" value="GO_Central"/>
</dbReference>
<keyword evidence="8" id="KW-0539">Nucleus</keyword>
<evidence type="ECO:0000313" key="12">
    <source>
        <dbReference type="EnsemblPlants" id="HORVU.MOREX.r3.2HG0118690.1"/>
    </source>
</evidence>
<dbReference type="GO" id="GO:0000724">
    <property type="term" value="P:double-strand break repair via homologous recombination"/>
    <property type="evidence" value="ECO:0000318"/>
    <property type="project" value="GO_Central"/>
</dbReference>
<dbReference type="GO" id="GO:0070531">
    <property type="term" value="C:BRCA1-A complex"/>
    <property type="evidence" value="ECO:0000318"/>
    <property type="project" value="GO_Central"/>
</dbReference>
<dbReference type="InterPro" id="IPR001965">
    <property type="entry name" value="Znf_PHD"/>
</dbReference>
<dbReference type="Gene3D" id="3.40.50.10190">
    <property type="entry name" value="BRCT domain"/>
    <property type="match status" value="1"/>
</dbReference>
<evidence type="ECO:0000313" key="13">
    <source>
        <dbReference type="Proteomes" id="UP000011116"/>
    </source>
</evidence>
<dbReference type="Proteomes" id="UP000011116">
    <property type="component" value="Chromosome 2H"/>
</dbReference>
<feature type="domain" description="PHD-type" evidence="11">
    <location>
        <begin position="140"/>
        <end position="261"/>
    </location>
</feature>
<reference evidence="13" key="1">
    <citation type="journal article" date="2012" name="Nature">
        <title>A physical, genetic and functional sequence assembly of the barley genome.</title>
        <authorList>
            <consortium name="The International Barley Genome Sequencing Consortium"/>
            <person name="Mayer K.F."/>
            <person name="Waugh R."/>
            <person name="Brown J.W."/>
            <person name="Schulman A."/>
            <person name="Langridge P."/>
            <person name="Platzer M."/>
            <person name="Fincher G.B."/>
            <person name="Muehlbauer G.J."/>
            <person name="Sato K."/>
            <person name="Close T.J."/>
            <person name="Wise R.P."/>
            <person name="Stein N."/>
        </authorList>
    </citation>
    <scope>NUCLEOTIDE SEQUENCE [LARGE SCALE GENOMIC DNA]</scope>
    <source>
        <strain evidence="13">cv. Morex</strain>
    </source>
</reference>
<evidence type="ECO:0000256" key="8">
    <source>
        <dbReference type="ARBA" id="ARBA00023242"/>
    </source>
</evidence>
<keyword evidence="2" id="KW-0479">Metal-binding</keyword>
<evidence type="ECO:0000256" key="7">
    <source>
        <dbReference type="ARBA" id="ARBA00023204"/>
    </source>
</evidence>
<feature type="region of interest" description="Disordered" evidence="9">
    <location>
        <begin position="415"/>
        <end position="435"/>
    </location>
</feature>
<feature type="domain" description="BRCT" evidence="10">
    <location>
        <begin position="459"/>
        <end position="534"/>
    </location>
</feature>
<dbReference type="SUPFAM" id="SSF52113">
    <property type="entry name" value="BRCT domain"/>
    <property type="match status" value="1"/>
</dbReference>
<dbReference type="PROSITE" id="PS51805">
    <property type="entry name" value="EPHD"/>
    <property type="match status" value="1"/>
</dbReference>
<organism evidence="12 13">
    <name type="scientific">Hordeum vulgare subsp. vulgare</name>
    <name type="common">Domesticated barley</name>
    <dbReference type="NCBI Taxonomy" id="112509"/>
    <lineage>
        <taxon>Eukaryota</taxon>
        <taxon>Viridiplantae</taxon>
        <taxon>Streptophyta</taxon>
        <taxon>Embryophyta</taxon>
        <taxon>Tracheophyta</taxon>
        <taxon>Spermatophyta</taxon>
        <taxon>Magnoliopsida</taxon>
        <taxon>Liliopsida</taxon>
        <taxon>Poales</taxon>
        <taxon>Poaceae</taxon>
        <taxon>BOP clade</taxon>
        <taxon>Pooideae</taxon>
        <taxon>Triticodae</taxon>
        <taxon>Triticeae</taxon>
        <taxon>Hordeinae</taxon>
        <taxon>Hordeum</taxon>
    </lineage>
</organism>
<dbReference type="SMART" id="SM00249">
    <property type="entry name" value="PHD"/>
    <property type="match status" value="1"/>
</dbReference>
<keyword evidence="13" id="KW-1185">Reference proteome</keyword>
<comment type="subcellular location">
    <subcellularLocation>
        <location evidence="1">Nucleus</location>
    </subcellularLocation>
</comment>
<dbReference type="PANTHER" id="PTHR13763:SF6">
    <property type="entry name" value="OS05G0486600 PROTEIN"/>
    <property type="match status" value="1"/>
</dbReference>
<dbReference type="GO" id="GO:0031436">
    <property type="term" value="C:BRCA1-BARD1 complex"/>
    <property type="evidence" value="ECO:0000318"/>
    <property type="project" value="GO_Central"/>
</dbReference>
<dbReference type="InterPro" id="IPR036420">
    <property type="entry name" value="BRCT_dom_sf"/>
</dbReference>
<sequence>MWRWWLATVLTLWSWWSRVVLAVWLLWRRRRFRRLNGQEMGTTSAARTGMLVDVKIQAGYADLESLRNAGNRNASPAKGRKRKFGVDATKGESAGVNASNTGEHLRSCRKGKGQGKHARLVDKEGATGLGRVQTPTGVYEDECAFCHSFRTSEPLHGPMVLYHNGRIVSADDGHPTNAIYVHHKCMVWAPKVKSNGDTFENVEDEIKRGSGWDCSRCQLKGAALGCYVRGCPNTYHAPCALLIPECRWDEENRYVWCPKHAPPDEMSPPTNESAILSPVLQNQSLAKEISADCQMEDNQIDALLGNEMSSPIIESSHSSNCPAKEISINRRMEDKQINPLLGNEMCSPIVESNIPTAVLQNHSSNRPAKEISADCQMEDKQFNPLITSNSPLPGQVHRQLAKEGISALHRGQNLQIDQPNTSSSSLPQGQCSDKEGISTNYQREEKLVNQSSIPVDQWVLLGVALSASEKDALKEFASLTSSILAEEWDKTVTHVIVGRDAGSACGRSHEVLLAILSGKWVLAAGWVVDCLVKRIPGPKPCLAKLIPSPEISYEVKFFDGLRTSIDGPTKGRARAAEGARKLFSGLRFCLSAFMHPEDRKNIQNLIAAGEGQVLEGMSPDWLRENLNRNPAEVYFIYDGGPPRKPTLDFDLEVQETVEYVESGAQVIRHQQLFDAILSYDRRILEPISFFTKIRK</sequence>
<feature type="region of interest" description="Disordered" evidence="9">
    <location>
        <begin position="69"/>
        <end position="118"/>
    </location>
</feature>
<proteinExistence type="predicted"/>
<dbReference type="SMR" id="A0A8I6WPD1"/>
<keyword evidence="4" id="KW-0227">DNA damage</keyword>
<dbReference type="InterPro" id="IPR034732">
    <property type="entry name" value="EPHD"/>
</dbReference>
<dbReference type="GO" id="GO:0004842">
    <property type="term" value="F:ubiquitin-protein transferase activity"/>
    <property type="evidence" value="ECO:0000318"/>
    <property type="project" value="GO_Central"/>
</dbReference>
<accession>A0A8I6WPD1</accession>
<dbReference type="GO" id="GO:0008270">
    <property type="term" value="F:zinc ion binding"/>
    <property type="evidence" value="ECO:0007669"/>
    <property type="project" value="UniProtKB-KW"/>
</dbReference>
<dbReference type="Gramene" id="HORVU.MOREX.r3.2HG0118690.1">
    <property type="protein sequence ID" value="HORVU.MOREX.r3.2HG0118690.1"/>
    <property type="gene ID" value="HORVU.MOREX.r3.2HG0118690"/>
</dbReference>
<keyword evidence="5" id="KW-0863">Zinc-finger</keyword>
<reference evidence="12" key="2">
    <citation type="submission" date="2020-10" db="EMBL/GenBank/DDBJ databases">
        <authorList>
            <person name="Scholz U."/>
            <person name="Mascher M."/>
            <person name="Fiebig A."/>
        </authorList>
    </citation>
    <scope>NUCLEOTIDE SEQUENCE [LARGE SCALE GENOMIC DNA]</scope>
    <source>
        <strain evidence="12">cv. Morex</strain>
    </source>
</reference>
<name>A0A8I6WPD1_HORVV</name>
<evidence type="ECO:0000259" key="10">
    <source>
        <dbReference type="PROSITE" id="PS50172"/>
    </source>
</evidence>
<dbReference type="InterPro" id="IPR013083">
    <property type="entry name" value="Znf_RING/FYVE/PHD"/>
</dbReference>
<dbReference type="PANTHER" id="PTHR13763">
    <property type="entry name" value="BREAST CANCER TYPE 1 SUSCEPTIBILITY PROTEIN BRCA1"/>
    <property type="match status" value="1"/>
</dbReference>
<keyword evidence="6" id="KW-0862">Zinc</keyword>
<dbReference type="EnsemblPlants" id="HORVU.MOREX.r3.2HG0118690.1">
    <property type="protein sequence ID" value="HORVU.MOREX.r3.2HG0118690.1"/>
    <property type="gene ID" value="HORVU.MOREX.r3.2HG0118690"/>
</dbReference>
<evidence type="ECO:0000256" key="3">
    <source>
        <dbReference type="ARBA" id="ARBA00022737"/>
    </source>
</evidence>